<dbReference type="PANTHER" id="PTHR47018">
    <property type="entry name" value="CXC DOMAIN-CONTAINING PROTEIN-RELATED"/>
    <property type="match status" value="1"/>
</dbReference>
<dbReference type="EMBL" id="JACEEZ010021498">
    <property type="protein sequence ID" value="KAG0713432.1"/>
    <property type="molecule type" value="Genomic_DNA"/>
</dbReference>
<evidence type="ECO:0000313" key="3">
    <source>
        <dbReference type="EMBL" id="KAG0713432.1"/>
    </source>
</evidence>
<evidence type="ECO:0000256" key="2">
    <source>
        <dbReference type="SAM" id="MobiDB-lite"/>
    </source>
</evidence>
<sequence>MHALRILSEALWHLYWEEFESWSLTEDTVELKKAVEDVLKMLLNNNKDATEQLKSVQSCHEQLSMLQKQLEEFQKSPSDRPTAVFWLNILEMSDILHRFIFYQREGNRQGHLCESAKMIPFLTTAGHYKYGQQSLPLYLFEMRSLSDTAPEVYQAMLNGAFIGRRSDGCHNGVSPDMLLEQTYNADAKEASGLDGITLNANARTKWAYTNPITAEVSSQIKSMLKLHTHSPHHESGQTRVSRDKETIHKVLAAMQTNPFRAEMPALVNISTGQHAEPDTQADLTNVKNIGFEALADSIKCQQKQTKVVKLKTFHTQNITTQKPKNPSTTTGKSDEVTALLRLTQLAASGGEVDIINFIGKHECSKFPPSLFNENGSMRTGGTKSTLIKALKEETQVTTVSHLPQDKLKTAVFVDAMFAVRQWSFHKGETFGAIAKRYLHSMLNDIPEGTASIHFCCDRYDTDNLKASQHQHSRGRTSLHSIHSQAERKDRQPSSPQMPRSAGGGDVPNFPRPNNASASPSPTPTLTPSYNSKHHSKDISPSRCSSDPCDEAIEMQTCSTTFEGHQQGRTKPDDNHLLPLPSPKPVIADQHSPKTGNEESSGDNSILSRSMFPFMKTNLSKLSEVRLTLLAFMMSDPWENSLSTAAELSMAVLYLANTSTQAARERAGNMACSSSLFFCFSENQLSISFPILLERRVELVPSVAVGPGLLKAWK</sequence>
<dbReference type="PANTHER" id="PTHR47018:SF1">
    <property type="entry name" value="TESMIN_TSO1-LIKE CXC DOMAIN-CONTAINING PROTEIN"/>
    <property type="match status" value="1"/>
</dbReference>
<proteinExistence type="predicted"/>
<organism evidence="3 4">
    <name type="scientific">Chionoecetes opilio</name>
    <name type="common">Atlantic snow crab</name>
    <name type="synonym">Cancer opilio</name>
    <dbReference type="NCBI Taxonomy" id="41210"/>
    <lineage>
        <taxon>Eukaryota</taxon>
        <taxon>Metazoa</taxon>
        <taxon>Ecdysozoa</taxon>
        <taxon>Arthropoda</taxon>
        <taxon>Crustacea</taxon>
        <taxon>Multicrustacea</taxon>
        <taxon>Malacostraca</taxon>
        <taxon>Eumalacostraca</taxon>
        <taxon>Eucarida</taxon>
        <taxon>Decapoda</taxon>
        <taxon>Pleocyemata</taxon>
        <taxon>Brachyura</taxon>
        <taxon>Eubrachyura</taxon>
        <taxon>Majoidea</taxon>
        <taxon>Majidae</taxon>
        <taxon>Chionoecetes</taxon>
    </lineage>
</organism>
<gene>
    <name evidence="3" type="ORF">GWK47_016244</name>
</gene>
<accession>A0A8J5CML9</accession>
<keyword evidence="1" id="KW-0175">Coiled coil</keyword>
<keyword evidence="4" id="KW-1185">Reference proteome</keyword>
<evidence type="ECO:0000313" key="4">
    <source>
        <dbReference type="Proteomes" id="UP000770661"/>
    </source>
</evidence>
<feature type="coiled-coil region" evidence="1">
    <location>
        <begin position="32"/>
        <end position="76"/>
    </location>
</feature>
<dbReference type="AlphaFoldDB" id="A0A8J5CML9"/>
<name>A0A8J5CML9_CHIOP</name>
<feature type="compositionally biased region" description="Low complexity" evidence="2">
    <location>
        <begin position="507"/>
        <end position="530"/>
    </location>
</feature>
<protein>
    <submittedName>
        <fullName evidence="3">Uncharacterized protein</fullName>
    </submittedName>
</protein>
<feature type="region of interest" description="Disordered" evidence="2">
    <location>
        <begin position="562"/>
        <end position="605"/>
    </location>
</feature>
<dbReference type="OrthoDB" id="8910452at2759"/>
<evidence type="ECO:0000256" key="1">
    <source>
        <dbReference type="SAM" id="Coils"/>
    </source>
</evidence>
<reference evidence="3" key="1">
    <citation type="submission" date="2020-07" db="EMBL/GenBank/DDBJ databases">
        <title>The High-quality genome of the commercially important snow crab, Chionoecetes opilio.</title>
        <authorList>
            <person name="Jeong J.-H."/>
            <person name="Ryu S."/>
        </authorList>
    </citation>
    <scope>NUCLEOTIDE SEQUENCE</scope>
    <source>
        <strain evidence="3">MADBK_172401_WGS</strain>
        <tissue evidence="3">Digestive gland</tissue>
    </source>
</reference>
<feature type="compositionally biased region" description="Polar residues" evidence="2">
    <location>
        <begin position="592"/>
        <end position="605"/>
    </location>
</feature>
<feature type="region of interest" description="Disordered" evidence="2">
    <location>
        <begin position="466"/>
        <end position="547"/>
    </location>
</feature>
<comment type="caution">
    <text evidence="3">The sequence shown here is derived from an EMBL/GenBank/DDBJ whole genome shotgun (WGS) entry which is preliminary data.</text>
</comment>
<dbReference type="Proteomes" id="UP000770661">
    <property type="component" value="Unassembled WGS sequence"/>
</dbReference>